<dbReference type="STRING" id="63057.A0A2P5F1E9"/>
<organism evidence="1 2">
    <name type="scientific">Trema orientale</name>
    <name type="common">Charcoal tree</name>
    <name type="synonym">Celtis orientalis</name>
    <dbReference type="NCBI Taxonomy" id="63057"/>
    <lineage>
        <taxon>Eukaryota</taxon>
        <taxon>Viridiplantae</taxon>
        <taxon>Streptophyta</taxon>
        <taxon>Embryophyta</taxon>
        <taxon>Tracheophyta</taxon>
        <taxon>Spermatophyta</taxon>
        <taxon>Magnoliopsida</taxon>
        <taxon>eudicotyledons</taxon>
        <taxon>Gunneridae</taxon>
        <taxon>Pentapetalae</taxon>
        <taxon>rosids</taxon>
        <taxon>fabids</taxon>
        <taxon>Rosales</taxon>
        <taxon>Cannabaceae</taxon>
        <taxon>Trema</taxon>
    </lineage>
</organism>
<dbReference type="Proteomes" id="UP000237000">
    <property type="component" value="Unassembled WGS sequence"/>
</dbReference>
<accession>A0A2P5F1E9</accession>
<dbReference type="EMBL" id="JXTC01000073">
    <property type="protein sequence ID" value="PON91613.1"/>
    <property type="molecule type" value="Genomic_DNA"/>
</dbReference>
<name>A0A2P5F1E9_TREOI</name>
<dbReference type="InParanoid" id="A0A2P5F1E9"/>
<dbReference type="InterPro" id="IPR018490">
    <property type="entry name" value="cNMP-bd_dom_sf"/>
</dbReference>
<comment type="caution">
    <text evidence="1">The sequence shown here is derived from an EMBL/GenBank/DDBJ whole genome shotgun (WGS) entry which is preliminary data.</text>
</comment>
<evidence type="ECO:0000313" key="1">
    <source>
        <dbReference type="EMBL" id="PON91613.1"/>
    </source>
</evidence>
<dbReference type="AlphaFoldDB" id="A0A2P5F1E9"/>
<evidence type="ECO:0000313" key="2">
    <source>
        <dbReference type="Proteomes" id="UP000237000"/>
    </source>
</evidence>
<gene>
    <name evidence="1" type="ORF">TorRG33x02_126520</name>
</gene>
<keyword evidence="2" id="KW-1185">Reference proteome</keyword>
<sequence>MLSVDKALDFVSNGPLCDWKGLKTHVNFPNYYKFLQRSICPQKLVTYFTVERLESACYICAAFLCAHRIVRQQRHDFIGDSDVASIVNNESEAKGEEARTFLEDVLRVVKTRQVTYSVLNHLIDYVQNLEKVGILEEKEMLHLHDAVQWMSKRLKSKHSLCLTFTHGSTLGLYDILTGKPYVCDIVTDSVVFCFFVETDNIVSLLRSDPSVEDFLWQESAIILVKLLLPQIFGKITM</sequence>
<reference evidence="2" key="1">
    <citation type="submission" date="2016-06" db="EMBL/GenBank/DDBJ databases">
        <title>Parallel loss of symbiosis genes in relatives of nitrogen-fixing non-legume Parasponia.</title>
        <authorList>
            <person name="Van Velzen R."/>
            <person name="Holmer R."/>
            <person name="Bu F."/>
            <person name="Rutten L."/>
            <person name="Van Zeijl A."/>
            <person name="Liu W."/>
            <person name="Santuari L."/>
            <person name="Cao Q."/>
            <person name="Sharma T."/>
            <person name="Shen D."/>
            <person name="Roswanjaya Y."/>
            <person name="Wardhani T."/>
            <person name="Kalhor M.S."/>
            <person name="Jansen J."/>
            <person name="Van den Hoogen J."/>
            <person name="Gungor B."/>
            <person name="Hartog M."/>
            <person name="Hontelez J."/>
            <person name="Verver J."/>
            <person name="Yang W.-C."/>
            <person name="Schijlen E."/>
            <person name="Repin R."/>
            <person name="Schilthuizen M."/>
            <person name="Schranz E."/>
            <person name="Heidstra R."/>
            <person name="Miyata K."/>
            <person name="Fedorova E."/>
            <person name="Kohlen W."/>
            <person name="Bisseling T."/>
            <person name="Smit S."/>
            <person name="Geurts R."/>
        </authorList>
    </citation>
    <scope>NUCLEOTIDE SEQUENCE [LARGE SCALE GENOMIC DNA]</scope>
    <source>
        <strain evidence="2">cv. RG33-2</strain>
    </source>
</reference>
<dbReference type="OrthoDB" id="441412at2759"/>
<dbReference type="SUPFAM" id="SSF51206">
    <property type="entry name" value="cAMP-binding domain-like"/>
    <property type="match status" value="1"/>
</dbReference>
<proteinExistence type="predicted"/>
<protein>
    <submittedName>
        <fullName evidence="1">Cation/H+ exchanger, CPA1 family</fullName>
    </submittedName>
</protein>